<evidence type="ECO:0000313" key="9">
    <source>
        <dbReference type="Proteomes" id="UP001454036"/>
    </source>
</evidence>
<evidence type="ECO:0000256" key="2">
    <source>
        <dbReference type="ARBA" id="ARBA00008320"/>
    </source>
</evidence>
<proteinExistence type="inferred from homology"/>
<dbReference type="Proteomes" id="UP001454036">
    <property type="component" value="Unassembled WGS sequence"/>
</dbReference>
<dbReference type="GO" id="GO:0030488">
    <property type="term" value="P:tRNA methylation"/>
    <property type="evidence" value="ECO:0007669"/>
    <property type="project" value="InterPro"/>
</dbReference>
<keyword evidence="4 6" id="KW-0819">tRNA processing</keyword>
<feature type="region of interest" description="Disordered" evidence="7">
    <location>
        <begin position="302"/>
        <end position="350"/>
    </location>
</feature>
<gene>
    <name evidence="8" type="ORF">LIER_10121</name>
</gene>
<dbReference type="GO" id="GO:0005634">
    <property type="term" value="C:nucleus"/>
    <property type="evidence" value="ECO:0007669"/>
    <property type="project" value="UniProtKB-SubCell"/>
</dbReference>
<dbReference type="InterPro" id="IPR017423">
    <property type="entry name" value="TRM6"/>
</dbReference>
<dbReference type="AlphaFoldDB" id="A0AAV3PIA2"/>
<evidence type="ECO:0000313" key="8">
    <source>
        <dbReference type="EMBL" id="GAA0151390.1"/>
    </source>
</evidence>
<evidence type="ECO:0000256" key="4">
    <source>
        <dbReference type="ARBA" id="ARBA00022694"/>
    </source>
</evidence>
<dbReference type="PANTHER" id="PTHR12945">
    <property type="entry name" value="TRANSLATION INITIATION FACTOR EIF3-RELATED"/>
    <property type="match status" value="1"/>
</dbReference>
<keyword evidence="8" id="KW-0396">Initiation factor</keyword>
<comment type="similarity">
    <text evidence="2 6">Belongs to the TRM6/GCD10 family.</text>
</comment>
<feature type="compositionally biased region" description="Low complexity" evidence="7">
    <location>
        <begin position="10"/>
        <end position="22"/>
    </location>
</feature>
<reference evidence="8 9" key="1">
    <citation type="submission" date="2024-01" db="EMBL/GenBank/DDBJ databases">
        <title>The complete chloroplast genome sequence of Lithospermum erythrorhizon: insights into the phylogenetic relationship among Boraginaceae species and the maternal lineages of purple gromwells.</title>
        <authorList>
            <person name="Okada T."/>
            <person name="Watanabe K."/>
        </authorList>
    </citation>
    <scope>NUCLEOTIDE SEQUENCE [LARGE SCALE GENOMIC DNA]</scope>
</reference>
<comment type="caution">
    <text evidence="8">The sequence shown here is derived from an EMBL/GenBank/DDBJ whole genome shotgun (WGS) entry which is preliminary data.</text>
</comment>
<comment type="subunit">
    <text evidence="6">Heterotetramer.</text>
</comment>
<evidence type="ECO:0000256" key="5">
    <source>
        <dbReference type="ARBA" id="ARBA00023242"/>
    </source>
</evidence>
<evidence type="ECO:0000256" key="7">
    <source>
        <dbReference type="SAM" id="MobiDB-lite"/>
    </source>
</evidence>
<dbReference type="PANTHER" id="PTHR12945:SF0">
    <property type="entry name" value="TRNA (ADENINE(58)-N(1))-METHYLTRANSFERASE NON-CATALYTIC SUBUNIT TRM6"/>
    <property type="match status" value="1"/>
</dbReference>
<evidence type="ECO:0000256" key="1">
    <source>
        <dbReference type="ARBA" id="ARBA00004123"/>
    </source>
</evidence>
<comment type="function">
    <text evidence="6">Substrate-binding subunit of tRNA (adenine-N1-)-methyltransferase, which catalyzes the formation of N1-methyladenine at position 58 (m1A58) in initiator methionyl-tRNA.</text>
</comment>
<sequence>MSINKHIEQQSKSNQENNNAQNPRVTWEGCSVLLDINDGDRLAFARLTIGSALKIGNKQCPLQSLIGCAFGSLFQVENGKEGPFLSRIPSNSEGNDLQDQGDSQTVDVSKDNRALVDNNMAQSLTEVEIEELKRQGVSGSEIVGALIANSATFDKKTSFSQEKYRLKKQKKYAPRVLLRRPFARSICETYFKKNPEKIGWLRIDSLSLLLSMANVTANSDVLVVDLLGGMLTGAVAERLGGTGSVCNTHHGVSPYPIDIVRIFNFTDEICKRIVHASLSDLSVSGEHSVESNQPEDLCNATKQSNEDVVCDTSNDHSNSMEEIRITPEDEVLPEKPTSQDKQQPRKAVQAGQKATSEIMNLWRENGFSSLIVAAPNLDAWSIVKELLPLLSFSAPFAIYHQHSEPLAACMRNLQHEKMAIGLQIIEPYMREYQVLPSRTHPHMQMSAFGGYILSGIKICPFEKN</sequence>
<dbReference type="PIRSF" id="PIRSF038170">
    <property type="entry name" value="tRNA_m1A_mtfrase"/>
    <property type="match status" value="1"/>
</dbReference>
<feature type="compositionally biased region" description="Polar residues" evidence="7">
    <location>
        <begin position="88"/>
        <end position="105"/>
    </location>
</feature>
<keyword evidence="9" id="KW-1185">Reference proteome</keyword>
<feature type="region of interest" description="Disordered" evidence="7">
    <location>
        <begin position="84"/>
        <end position="105"/>
    </location>
</feature>
<feature type="region of interest" description="Disordered" evidence="7">
    <location>
        <begin position="1"/>
        <end position="22"/>
    </location>
</feature>
<protein>
    <recommendedName>
        <fullName evidence="3 6">tRNA (adenine(58)-N(1))-methyltransferase non-catalytic subunit TRM6</fullName>
    </recommendedName>
</protein>
<dbReference type="Pfam" id="PF04189">
    <property type="entry name" value="Gcd10p"/>
    <property type="match status" value="1"/>
</dbReference>
<dbReference type="GO" id="GO:0003743">
    <property type="term" value="F:translation initiation factor activity"/>
    <property type="evidence" value="ECO:0007669"/>
    <property type="project" value="UniProtKB-KW"/>
</dbReference>
<evidence type="ECO:0000256" key="6">
    <source>
        <dbReference type="PIRNR" id="PIRNR038170"/>
    </source>
</evidence>
<dbReference type="EMBL" id="BAABME010001777">
    <property type="protein sequence ID" value="GAA0151390.1"/>
    <property type="molecule type" value="Genomic_DNA"/>
</dbReference>
<accession>A0AAV3PIA2</accession>
<comment type="subcellular location">
    <subcellularLocation>
        <location evidence="1 6">Nucleus</location>
    </subcellularLocation>
</comment>
<dbReference type="GO" id="GO:0031515">
    <property type="term" value="C:tRNA (m1A) methyltransferase complex"/>
    <property type="evidence" value="ECO:0007669"/>
    <property type="project" value="UniProtKB-UniRule"/>
</dbReference>
<keyword evidence="8" id="KW-0648">Protein biosynthesis</keyword>
<keyword evidence="5 6" id="KW-0539">Nucleus</keyword>
<evidence type="ECO:0000256" key="3">
    <source>
        <dbReference type="ARBA" id="ARBA00021704"/>
    </source>
</evidence>
<feature type="compositionally biased region" description="Basic and acidic residues" evidence="7">
    <location>
        <begin position="318"/>
        <end position="327"/>
    </location>
</feature>
<name>A0AAV3PIA2_LITER</name>
<organism evidence="8 9">
    <name type="scientific">Lithospermum erythrorhizon</name>
    <name type="common">Purple gromwell</name>
    <name type="synonym">Lithospermum officinale var. erythrorhizon</name>
    <dbReference type="NCBI Taxonomy" id="34254"/>
    <lineage>
        <taxon>Eukaryota</taxon>
        <taxon>Viridiplantae</taxon>
        <taxon>Streptophyta</taxon>
        <taxon>Embryophyta</taxon>
        <taxon>Tracheophyta</taxon>
        <taxon>Spermatophyta</taxon>
        <taxon>Magnoliopsida</taxon>
        <taxon>eudicotyledons</taxon>
        <taxon>Gunneridae</taxon>
        <taxon>Pentapetalae</taxon>
        <taxon>asterids</taxon>
        <taxon>lamiids</taxon>
        <taxon>Boraginales</taxon>
        <taxon>Boraginaceae</taxon>
        <taxon>Boraginoideae</taxon>
        <taxon>Lithospermeae</taxon>
        <taxon>Lithospermum</taxon>
    </lineage>
</organism>